<accession>A0A8J2JZA3</accession>
<proteinExistence type="predicted"/>
<dbReference type="EMBL" id="CAJVCH010190675">
    <property type="protein sequence ID" value="CAG7730208.1"/>
    <property type="molecule type" value="Genomic_DNA"/>
</dbReference>
<organism evidence="2 3">
    <name type="scientific">Allacma fusca</name>
    <dbReference type="NCBI Taxonomy" id="39272"/>
    <lineage>
        <taxon>Eukaryota</taxon>
        <taxon>Metazoa</taxon>
        <taxon>Ecdysozoa</taxon>
        <taxon>Arthropoda</taxon>
        <taxon>Hexapoda</taxon>
        <taxon>Collembola</taxon>
        <taxon>Symphypleona</taxon>
        <taxon>Sminthuridae</taxon>
        <taxon>Allacma</taxon>
    </lineage>
</organism>
<evidence type="ECO:0000256" key="1">
    <source>
        <dbReference type="SAM" id="MobiDB-lite"/>
    </source>
</evidence>
<evidence type="ECO:0000313" key="3">
    <source>
        <dbReference type="Proteomes" id="UP000708208"/>
    </source>
</evidence>
<comment type="caution">
    <text evidence="2">The sequence shown here is derived from an EMBL/GenBank/DDBJ whole genome shotgun (WGS) entry which is preliminary data.</text>
</comment>
<keyword evidence="3" id="KW-1185">Reference proteome</keyword>
<feature type="region of interest" description="Disordered" evidence="1">
    <location>
        <begin position="1"/>
        <end position="31"/>
    </location>
</feature>
<dbReference type="Proteomes" id="UP000708208">
    <property type="component" value="Unassembled WGS sequence"/>
</dbReference>
<dbReference type="AlphaFoldDB" id="A0A8J2JZA3"/>
<gene>
    <name evidence="2" type="ORF">AFUS01_LOCUS18870</name>
</gene>
<sequence length="143" mass="15781">MPKKNRKSVATMSSFVDEAQGNDSSKDQGSGHLDSLCENLLGKMTELMNSKFADIERKLQFTVGENQASVTMVTGQSNGNVVPNRRHSDTEIVNGADNFSNTPIGRFANFNRPEVVNLDSEFRGDKTQMQGRTIQSGIPLRRT</sequence>
<name>A0A8J2JZA3_9HEXA</name>
<evidence type="ECO:0000313" key="2">
    <source>
        <dbReference type="EMBL" id="CAG7730208.1"/>
    </source>
</evidence>
<protein>
    <submittedName>
        <fullName evidence="2">Uncharacterized protein</fullName>
    </submittedName>
</protein>
<reference evidence="2" key="1">
    <citation type="submission" date="2021-06" db="EMBL/GenBank/DDBJ databases">
        <authorList>
            <person name="Hodson N. C."/>
            <person name="Mongue J. A."/>
            <person name="Jaron S. K."/>
        </authorList>
    </citation>
    <scope>NUCLEOTIDE SEQUENCE</scope>
</reference>
<feature type="non-terminal residue" evidence="2">
    <location>
        <position position="143"/>
    </location>
</feature>